<feature type="coiled-coil region" evidence="1">
    <location>
        <begin position="228"/>
        <end position="416"/>
    </location>
</feature>
<dbReference type="InterPro" id="IPR001315">
    <property type="entry name" value="CARD"/>
</dbReference>
<evidence type="ECO:0000256" key="1">
    <source>
        <dbReference type="SAM" id="Coils"/>
    </source>
</evidence>
<evidence type="ECO:0000313" key="6">
    <source>
        <dbReference type="Proteomes" id="UP000594262"/>
    </source>
</evidence>
<dbReference type="GO" id="GO:0005923">
    <property type="term" value="C:bicellular tight junction"/>
    <property type="evidence" value="ECO:0007669"/>
    <property type="project" value="TreeGrafter"/>
</dbReference>
<dbReference type="PANTHER" id="PTHR13865">
    <property type="entry name" value="TIGHT JUNCTION PROTEIN"/>
    <property type="match status" value="1"/>
</dbReference>
<protein>
    <submittedName>
        <fullName evidence="5">Uncharacterized protein</fullName>
    </submittedName>
</protein>
<organism evidence="5 6">
    <name type="scientific">Clytia hemisphaerica</name>
    <dbReference type="NCBI Taxonomy" id="252671"/>
    <lineage>
        <taxon>Eukaryota</taxon>
        <taxon>Metazoa</taxon>
        <taxon>Cnidaria</taxon>
        <taxon>Hydrozoa</taxon>
        <taxon>Hydroidolina</taxon>
        <taxon>Leptothecata</taxon>
        <taxon>Obeliida</taxon>
        <taxon>Clytiidae</taxon>
        <taxon>Clytia</taxon>
    </lineage>
</organism>
<feature type="compositionally biased region" description="Polar residues" evidence="2">
    <location>
        <begin position="825"/>
        <end position="835"/>
    </location>
</feature>
<dbReference type="Proteomes" id="UP000594262">
    <property type="component" value="Unplaced"/>
</dbReference>
<dbReference type="EnsemblMetazoa" id="CLYHEMT012407.1">
    <property type="protein sequence ID" value="CLYHEMP012407.1"/>
    <property type="gene ID" value="CLYHEMG012407"/>
</dbReference>
<dbReference type="Pfam" id="PF00595">
    <property type="entry name" value="PDZ"/>
    <property type="match status" value="2"/>
</dbReference>
<dbReference type="CDD" id="cd00136">
    <property type="entry name" value="PDZ_canonical"/>
    <property type="match status" value="1"/>
</dbReference>
<dbReference type="GO" id="GO:0150105">
    <property type="term" value="P:protein localization to cell-cell junction"/>
    <property type="evidence" value="ECO:0007669"/>
    <property type="project" value="TreeGrafter"/>
</dbReference>
<feature type="coiled-coil region" evidence="1">
    <location>
        <begin position="452"/>
        <end position="486"/>
    </location>
</feature>
<sequence length="1149" mass="132500">MEDWMILKLESQLRTLSRNFNVHNVLIYLRVHNVFDYDDYERIRNNALYVTDEEKRVKIIDNLKRRGTRAYWVFCHAIQTRCPEMFRTLHDDLGNNHPNRMCVICNGEEQERQCDYCTGLVSTFSHLDHQGTYIERVEDLLDYFTNVGNRVQEKDSQIAALVTQIANLKSEKTSLEGSRIDLNRELATTRADFKRKERECREAQGVKHTYDMRINTLEINVNDYCQRLNDQIELCEEYRSRCEDAEKKLEQQIKSPDDDPIYANREVYFIQKTQTLTKELEESKQQTTSLKKEFLKLKEKASQLEIQKEQIESLYEDAQREHTRERCILEQEKNDLARDNEELKDRSNDMDEQMLMIRKLSEESGSEKEHLVNTLYDKNRQLNEANDNLKQMEKDREHLSEMYQRKNQRCTDLETRNAECIAALDRVAAERDDASRNRNEMVEIRDSHVKKMFDLEKKSDAAERKIDDLLRDKRQIVTECQALQDKIKEMTQPKDTDHVVLLRRASRESRFGISFAKKEGKVMINESQIKISHIDQRANAGPFSGIKIGDNVISMNDINVTNSNLSHIQQILSKSDLELKLVLRSPYTFVEKCYDYKCNDKALRQMLQASAVISLGDCPESRNSLKNGDRIEQINHKNVSGYSLDKINERLKNSNEMTLKIIRKEMIPPAPQHRQSQFRRPSQFNADLPTPPVGGRTQSPPVGGRTQSRTSSLNSSINSNHSLQNNDGFHTPPPYGYRSRASSNQNDEHMKTHHLSSSNFDGTIQEDYNSLQSRPPPPQRQPSNQYSRNLQTETDRRHSSFVAPSPPSMSGNPPTFYHHEHQRSDPTSSSFQPSQEPHRTYAPSAGIHSAAHGFQCPSHSYQRSQSVEYVQCHAAGGNSPPTPTRERVFSQLPMPVPDRDLTNEAPYTVHQANGYDAVITPGLDDQQPTRDERFTTDTMTIVKGVLEELGIEIIGGNKIGIFVLKVLSNSIAARQRVKKGWKILKINNQSMEKVAFCFAYEYFKKKERSSEEMKILFEHVPANRFEEILQLKPYDSFHVRALKDHTGHMEQDLSFEQGQTLMVQDSHVSITGIDGQSYCWKASVESDNFQRISGHIPRQIGVNSHSTVEDHVYSSADDLDGNILQHQASHEGILYTILDPVGEHLVTLD</sequence>
<dbReference type="InterPro" id="IPR001478">
    <property type="entry name" value="PDZ"/>
</dbReference>
<evidence type="ECO:0000256" key="2">
    <source>
        <dbReference type="SAM" id="MobiDB-lite"/>
    </source>
</evidence>
<dbReference type="Pfam" id="PF00619">
    <property type="entry name" value="CARD"/>
    <property type="match status" value="1"/>
</dbReference>
<dbReference type="PANTHER" id="PTHR13865:SF28">
    <property type="entry name" value="POLYCHAETOID, ISOFORM O"/>
    <property type="match status" value="1"/>
</dbReference>
<feature type="coiled-coil region" evidence="1">
    <location>
        <begin position="151"/>
        <end position="199"/>
    </location>
</feature>
<proteinExistence type="predicted"/>
<dbReference type="GO" id="GO:0005886">
    <property type="term" value="C:plasma membrane"/>
    <property type="evidence" value="ECO:0007669"/>
    <property type="project" value="TreeGrafter"/>
</dbReference>
<dbReference type="GO" id="GO:0045216">
    <property type="term" value="P:cell-cell junction organization"/>
    <property type="evidence" value="ECO:0007669"/>
    <property type="project" value="TreeGrafter"/>
</dbReference>
<feature type="region of interest" description="Disordered" evidence="2">
    <location>
        <begin position="666"/>
        <end position="842"/>
    </location>
</feature>
<reference evidence="5" key="1">
    <citation type="submission" date="2021-01" db="UniProtKB">
        <authorList>
            <consortium name="EnsemblMetazoa"/>
        </authorList>
    </citation>
    <scope>IDENTIFICATION</scope>
</reference>
<feature type="domain" description="PDZ" evidence="3">
    <location>
        <begin position="938"/>
        <end position="992"/>
    </location>
</feature>
<dbReference type="SUPFAM" id="SSF50156">
    <property type="entry name" value="PDZ domain-like"/>
    <property type="match status" value="3"/>
</dbReference>
<feature type="compositionally biased region" description="Polar residues" evidence="2">
    <location>
        <begin position="755"/>
        <end position="769"/>
    </location>
</feature>
<evidence type="ECO:0000259" key="4">
    <source>
        <dbReference type="PROSITE" id="PS50209"/>
    </source>
</evidence>
<keyword evidence="6" id="KW-1185">Reference proteome</keyword>
<name>A0A7M5WMZ2_9CNID</name>
<dbReference type="AlphaFoldDB" id="A0A7M5WMZ2"/>
<dbReference type="PROSITE" id="PS50106">
    <property type="entry name" value="PDZ"/>
    <property type="match status" value="2"/>
</dbReference>
<evidence type="ECO:0000259" key="3">
    <source>
        <dbReference type="PROSITE" id="PS50106"/>
    </source>
</evidence>
<dbReference type="GO" id="GO:0050839">
    <property type="term" value="F:cell adhesion molecule binding"/>
    <property type="evidence" value="ECO:0007669"/>
    <property type="project" value="TreeGrafter"/>
</dbReference>
<dbReference type="Gene3D" id="1.10.533.10">
    <property type="entry name" value="Death Domain, Fas"/>
    <property type="match status" value="1"/>
</dbReference>
<dbReference type="RefSeq" id="XP_066912956.1">
    <property type="nucleotide sequence ID" value="XM_067056855.1"/>
</dbReference>
<feature type="compositionally biased region" description="Polar residues" evidence="2">
    <location>
        <begin position="673"/>
        <end position="685"/>
    </location>
</feature>
<dbReference type="GO" id="GO:0098609">
    <property type="term" value="P:cell-cell adhesion"/>
    <property type="evidence" value="ECO:0007669"/>
    <property type="project" value="TreeGrafter"/>
</dbReference>
<dbReference type="CDD" id="cd01671">
    <property type="entry name" value="CARD"/>
    <property type="match status" value="1"/>
</dbReference>
<keyword evidence="1" id="KW-0175">Coiled coil</keyword>
<dbReference type="Gene3D" id="2.30.42.10">
    <property type="match status" value="3"/>
</dbReference>
<dbReference type="PROSITE" id="PS50209">
    <property type="entry name" value="CARD"/>
    <property type="match status" value="1"/>
</dbReference>
<dbReference type="GeneID" id="136800198"/>
<dbReference type="InterPro" id="IPR011029">
    <property type="entry name" value="DEATH-like_dom_sf"/>
</dbReference>
<evidence type="ECO:0000313" key="5">
    <source>
        <dbReference type="EnsemblMetazoa" id="CLYHEMP012407.1"/>
    </source>
</evidence>
<feature type="domain" description="PDZ" evidence="3">
    <location>
        <begin position="499"/>
        <end position="587"/>
    </location>
</feature>
<dbReference type="GO" id="GO:0042981">
    <property type="term" value="P:regulation of apoptotic process"/>
    <property type="evidence" value="ECO:0007669"/>
    <property type="project" value="InterPro"/>
</dbReference>
<feature type="compositionally biased region" description="Low complexity" evidence="2">
    <location>
        <begin position="705"/>
        <end position="726"/>
    </location>
</feature>
<dbReference type="SUPFAM" id="SSF47986">
    <property type="entry name" value="DEATH domain"/>
    <property type="match status" value="1"/>
</dbReference>
<dbReference type="OrthoDB" id="6038226at2759"/>
<accession>A0A7M5WMZ2</accession>
<feature type="domain" description="CARD" evidence="4">
    <location>
        <begin position="1"/>
        <end position="93"/>
    </location>
</feature>
<dbReference type="InterPro" id="IPR036034">
    <property type="entry name" value="PDZ_sf"/>
</dbReference>
<dbReference type="SMART" id="SM00228">
    <property type="entry name" value="PDZ"/>
    <property type="match status" value="3"/>
</dbReference>